<keyword evidence="1" id="KW-0472">Membrane</keyword>
<dbReference type="PROSITE" id="PS51257">
    <property type="entry name" value="PROKAR_LIPOPROTEIN"/>
    <property type="match status" value="1"/>
</dbReference>
<organism evidence="2 3">
    <name type="scientific">Actinophytocola xinjiangensis</name>
    <dbReference type="NCBI Taxonomy" id="485602"/>
    <lineage>
        <taxon>Bacteria</taxon>
        <taxon>Bacillati</taxon>
        <taxon>Actinomycetota</taxon>
        <taxon>Actinomycetes</taxon>
        <taxon>Pseudonocardiales</taxon>
        <taxon>Pseudonocardiaceae</taxon>
    </lineage>
</organism>
<evidence type="ECO:0000256" key="1">
    <source>
        <dbReference type="SAM" id="Phobius"/>
    </source>
</evidence>
<keyword evidence="3" id="KW-1185">Reference proteome</keyword>
<dbReference type="EMBL" id="MSIF01000015">
    <property type="protein sequence ID" value="OLF07542.1"/>
    <property type="molecule type" value="Genomic_DNA"/>
</dbReference>
<feature type="transmembrane region" description="Helical" evidence="1">
    <location>
        <begin position="94"/>
        <end position="112"/>
    </location>
</feature>
<reference evidence="2 3" key="1">
    <citation type="submission" date="2016-12" db="EMBL/GenBank/DDBJ databases">
        <title>The draft genome sequence of Actinophytocola xinjiangensis.</title>
        <authorList>
            <person name="Wang W."/>
            <person name="Yuan L."/>
        </authorList>
    </citation>
    <scope>NUCLEOTIDE SEQUENCE [LARGE SCALE GENOMIC DNA]</scope>
    <source>
        <strain evidence="2 3">CGMCC 4.4663</strain>
    </source>
</reference>
<dbReference type="AlphaFoldDB" id="A0A7Z1AVP5"/>
<evidence type="ECO:0000313" key="3">
    <source>
        <dbReference type="Proteomes" id="UP000185696"/>
    </source>
</evidence>
<protein>
    <submittedName>
        <fullName evidence="2">Uncharacterized protein</fullName>
    </submittedName>
</protein>
<name>A0A7Z1AVP5_9PSEU</name>
<comment type="caution">
    <text evidence="2">The sequence shown here is derived from an EMBL/GenBank/DDBJ whole genome shotgun (WGS) entry which is preliminary data.</text>
</comment>
<proteinExistence type="predicted"/>
<dbReference type="Proteomes" id="UP000185696">
    <property type="component" value="Unassembled WGS sequence"/>
</dbReference>
<gene>
    <name evidence="2" type="ORF">BLA60_26845</name>
</gene>
<keyword evidence="1" id="KW-0812">Transmembrane</keyword>
<feature type="transmembrane region" description="Helical" evidence="1">
    <location>
        <begin position="68"/>
        <end position="88"/>
    </location>
</feature>
<keyword evidence="1" id="KW-1133">Transmembrane helix</keyword>
<accession>A0A7Z1AVP5</accession>
<feature type="transmembrane region" description="Helical" evidence="1">
    <location>
        <begin position="12"/>
        <end position="31"/>
    </location>
</feature>
<evidence type="ECO:0000313" key="2">
    <source>
        <dbReference type="EMBL" id="OLF07542.1"/>
    </source>
</evidence>
<sequence>MVAARARLAWAFTWLPGAVVLACAGMVALAALDDFAWWQVLPVIGALVPFLACQAANPPPPRWPHTAFLTAAGQLLLGAIPAYGVAAATAAGPALPLFLIAWIGLIASIPLARGALKALMSPLTPDLGATPLTLRFGVRTAIERADTITTGVTLGLTHLVAHARRHAAYSRGNPTEIAVPLGEILGVRPVVLPAMLPWLSLSDGTRLLATAGPAVELATRSGEFLIPTDDAALLTELIARRCAFAGQTR</sequence>
<feature type="transmembrane region" description="Helical" evidence="1">
    <location>
        <begin position="37"/>
        <end position="56"/>
    </location>
</feature>